<proteinExistence type="predicted"/>
<dbReference type="Proteomes" id="UP000075411">
    <property type="component" value="Unassembled WGS sequence"/>
</dbReference>
<name>A0A149U2C5_9PROT</name>
<accession>A0A149U2C5</accession>
<dbReference type="OrthoDB" id="8446074at2"/>
<evidence type="ECO:0000313" key="2">
    <source>
        <dbReference type="Proteomes" id="UP000075411"/>
    </source>
</evidence>
<reference evidence="1 2" key="1">
    <citation type="submission" date="2015-06" db="EMBL/GenBank/DDBJ databases">
        <title>Improved classification and identification of acetic acid bacteria using matrix-assisted laser desorption/ionization time-of-flight mass spectrometry; Gluconobacter nephelii and Gluconobacter uchimurae are later heterotypic synonyms of Gluconobacter japonicus and Gluconobacter oxydans, respectively.</title>
        <authorList>
            <person name="Li L."/>
            <person name="Cleenwerck I."/>
            <person name="De Vuyst L."/>
            <person name="Vandamme P."/>
        </authorList>
    </citation>
    <scope>NUCLEOTIDE SEQUENCE [LARGE SCALE GENOMIC DNA]</scope>
    <source>
        <strain evidence="1 2">LMG 1663</strain>
    </source>
</reference>
<evidence type="ECO:0008006" key="3">
    <source>
        <dbReference type="Google" id="ProtNLM"/>
    </source>
</evidence>
<comment type="caution">
    <text evidence="1">The sequence shown here is derived from an EMBL/GenBank/DDBJ whole genome shotgun (WGS) entry which is preliminary data.</text>
</comment>
<dbReference type="EMBL" id="LHZT01000104">
    <property type="protein sequence ID" value="KXV59506.1"/>
    <property type="molecule type" value="Genomic_DNA"/>
</dbReference>
<gene>
    <name evidence="1" type="ORF">AD947_03835</name>
</gene>
<protein>
    <recommendedName>
        <fullName evidence="3">CobQ/CobB/MinD/ParA nucleotide binding domain-containing protein</fullName>
    </recommendedName>
</protein>
<dbReference type="RefSeq" id="WP_061487541.1">
    <property type="nucleotide sequence ID" value="NZ_LHZT01000104.1"/>
</dbReference>
<evidence type="ECO:0000313" key="1">
    <source>
        <dbReference type="EMBL" id="KXV59506.1"/>
    </source>
</evidence>
<dbReference type="AlphaFoldDB" id="A0A149U2C5"/>
<dbReference type="PATRIC" id="fig|104102.12.peg.3324"/>
<sequence length="252" mass="27755">MTEISPIKFIVRVSRGRLGGSTFLTALAERAIYSGRPVLLGDGDRHNKGISSSPLYAKHGLPLPTGDDRIAMQAWLTTAFEVAIEKQKNLLLDIGGGDELMQEYATTTGLVETAEALGATVVGLFMCGTEPGDMDFIHQLWRSRKFRPHKCLIVANEWAAPEGLPPQAAFTQILDRAQLDTFEGTEVNLIKMRRLLPMNEVVASGLTFHDVAEGKKGAGDKPLGPMQRFWVRRWLNDIDAEIEDNGVQGWVP</sequence>
<organism evidence="1 2">
    <name type="scientific">Acetobacter tropicalis</name>
    <dbReference type="NCBI Taxonomy" id="104102"/>
    <lineage>
        <taxon>Bacteria</taxon>
        <taxon>Pseudomonadati</taxon>
        <taxon>Pseudomonadota</taxon>
        <taxon>Alphaproteobacteria</taxon>
        <taxon>Acetobacterales</taxon>
        <taxon>Acetobacteraceae</taxon>
        <taxon>Acetobacter</taxon>
    </lineage>
</organism>